<evidence type="ECO:0000256" key="1">
    <source>
        <dbReference type="ARBA" id="ARBA00023125"/>
    </source>
</evidence>
<sequence>MAVDYDQLGRQIKKRRRALGQTQDTLAEALGVSVGYVSQIERGVTKVSLDTLASIAACLGCDPSELLAGAAPGAPGYLDGALSAACAEMSPSQKKLLLSIAEDILETQ</sequence>
<dbReference type="InterPro" id="IPR010982">
    <property type="entry name" value="Lambda_DNA-bd_dom_sf"/>
</dbReference>
<dbReference type="RefSeq" id="WP_186888342.1">
    <property type="nucleotide sequence ID" value="NZ_JACONZ010000004.1"/>
</dbReference>
<dbReference type="AlphaFoldDB" id="A0A923IBL2"/>
<dbReference type="PANTHER" id="PTHR46797">
    <property type="entry name" value="HTH-TYPE TRANSCRIPTIONAL REGULATOR"/>
    <property type="match status" value="1"/>
</dbReference>
<reference evidence="3" key="1">
    <citation type="submission" date="2020-08" db="EMBL/GenBank/DDBJ databases">
        <title>Genome public.</title>
        <authorList>
            <person name="Liu C."/>
            <person name="Sun Q."/>
        </authorList>
    </citation>
    <scope>NUCLEOTIDE SEQUENCE</scope>
    <source>
        <strain evidence="3">BX8</strain>
    </source>
</reference>
<dbReference type="InterPro" id="IPR001387">
    <property type="entry name" value="Cro/C1-type_HTH"/>
</dbReference>
<evidence type="ECO:0000313" key="4">
    <source>
        <dbReference type="Proteomes" id="UP000659630"/>
    </source>
</evidence>
<proteinExistence type="predicted"/>
<dbReference type="PROSITE" id="PS50943">
    <property type="entry name" value="HTH_CROC1"/>
    <property type="match status" value="1"/>
</dbReference>
<keyword evidence="4" id="KW-1185">Reference proteome</keyword>
<dbReference type="GO" id="GO:0003677">
    <property type="term" value="F:DNA binding"/>
    <property type="evidence" value="ECO:0007669"/>
    <property type="project" value="UniProtKB-KW"/>
</dbReference>
<organism evidence="3 4">
    <name type="scientific">Anaerofilum hominis</name>
    <dbReference type="NCBI Taxonomy" id="2763016"/>
    <lineage>
        <taxon>Bacteria</taxon>
        <taxon>Bacillati</taxon>
        <taxon>Bacillota</taxon>
        <taxon>Clostridia</taxon>
        <taxon>Eubacteriales</taxon>
        <taxon>Oscillospiraceae</taxon>
        <taxon>Anaerofilum</taxon>
    </lineage>
</organism>
<protein>
    <submittedName>
        <fullName evidence="3">Helix-turn-helix transcriptional regulator</fullName>
    </submittedName>
</protein>
<dbReference type="GO" id="GO:0003700">
    <property type="term" value="F:DNA-binding transcription factor activity"/>
    <property type="evidence" value="ECO:0007669"/>
    <property type="project" value="TreeGrafter"/>
</dbReference>
<evidence type="ECO:0000259" key="2">
    <source>
        <dbReference type="PROSITE" id="PS50943"/>
    </source>
</evidence>
<evidence type="ECO:0000313" key="3">
    <source>
        <dbReference type="EMBL" id="MBC5581968.1"/>
    </source>
</evidence>
<gene>
    <name evidence="3" type="ORF">H8S23_10655</name>
</gene>
<dbReference type="GO" id="GO:0005829">
    <property type="term" value="C:cytosol"/>
    <property type="evidence" value="ECO:0007669"/>
    <property type="project" value="TreeGrafter"/>
</dbReference>
<dbReference type="EMBL" id="JACONZ010000004">
    <property type="protein sequence ID" value="MBC5581968.1"/>
    <property type="molecule type" value="Genomic_DNA"/>
</dbReference>
<dbReference type="InterPro" id="IPR050807">
    <property type="entry name" value="TransReg_Diox_bact_type"/>
</dbReference>
<dbReference type="Gene3D" id="1.10.260.40">
    <property type="entry name" value="lambda repressor-like DNA-binding domains"/>
    <property type="match status" value="1"/>
</dbReference>
<dbReference type="Pfam" id="PF01381">
    <property type="entry name" value="HTH_3"/>
    <property type="match status" value="1"/>
</dbReference>
<dbReference type="SUPFAM" id="SSF47413">
    <property type="entry name" value="lambda repressor-like DNA-binding domains"/>
    <property type="match status" value="1"/>
</dbReference>
<dbReference type="SMART" id="SM00530">
    <property type="entry name" value="HTH_XRE"/>
    <property type="match status" value="1"/>
</dbReference>
<feature type="domain" description="HTH cro/C1-type" evidence="2">
    <location>
        <begin position="12"/>
        <end position="66"/>
    </location>
</feature>
<comment type="caution">
    <text evidence="3">The sequence shown here is derived from an EMBL/GenBank/DDBJ whole genome shotgun (WGS) entry which is preliminary data.</text>
</comment>
<dbReference type="CDD" id="cd00093">
    <property type="entry name" value="HTH_XRE"/>
    <property type="match status" value="1"/>
</dbReference>
<keyword evidence="1" id="KW-0238">DNA-binding</keyword>
<dbReference type="Proteomes" id="UP000659630">
    <property type="component" value="Unassembled WGS sequence"/>
</dbReference>
<name>A0A923IBL2_9FIRM</name>
<dbReference type="PANTHER" id="PTHR46797:SF1">
    <property type="entry name" value="METHYLPHOSPHONATE SYNTHASE"/>
    <property type="match status" value="1"/>
</dbReference>
<accession>A0A923IBL2</accession>